<dbReference type="Proteomes" id="UP000315439">
    <property type="component" value="Unassembled WGS sequence"/>
</dbReference>
<gene>
    <name evidence="2" type="ORF">FLL46_06570</name>
</gene>
<dbReference type="Gene3D" id="1.25.40.10">
    <property type="entry name" value="Tetratricopeptide repeat domain"/>
    <property type="match status" value="1"/>
</dbReference>
<dbReference type="SUPFAM" id="SSF81901">
    <property type="entry name" value="HCP-like"/>
    <property type="match status" value="1"/>
</dbReference>
<dbReference type="InterPro" id="IPR011990">
    <property type="entry name" value="TPR-like_helical_dom_sf"/>
</dbReference>
<reference evidence="2 3" key="1">
    <citation type="submission" date="2019-07" db="EMBL/GenBank/DDBJ databases">
        <title>Draft genome for Aliikangiella sp. M105.</title>
        <authorList>
            <person name="Wang G."/>
        </authorList>
    </citation>
    <scope>NUCLEOTIDE SEQUENCE [LARGE SCALE GENOMIC DNA]</scope>
    <source>
        <strain evidence="2 3">M105</strain>
    </source>
</reference>
<dbReference type="AlphaFoldDB" id="A0A545UFE4"/>
<feature type="signal peptide" evidence="1">
    <location>
        <begin position="1"/>
        <end position="25"/>
    </location>
</feature>
<dbReference type="OrthoDB" id="6429934at2"/>
<dbReference type="InterPro" id="IPR006597">
    <property type="entry name" value="Sel1-like"/>
</dbReference>
<dbReference type="InterPro" id="IPR050767">
    <property type="entry name" value="Sel1_AlgK"/>
</dbReference>
<dbReference type="SMART" id="SM00671">
    <property type="entry name" value="SEL1"/>
    <property type="match status" value="2"/>
</dbReference>
<protein>
    <submittedName>
        <fullName evidence="2">Sel1 repeat family protein</fullName>
    </submittedName>
</protein>
<evidence type="ECO:0000313" key="2">
    <source>
        <dbReference type="EMBL" id="TQV88187.1"/>
    </source>
</evidence>
<evidence type="ECO:0000313" key="3">
    <source>
        <dbReference type="Proteomes" id="UP000315439"/>
    </source>
</evidence>
<evidence type="ECO:0000256" key="1">
    <source>
        <dbReference type="SAM" id="SignalP"/>
    </source>
</evidence>
<sequence length="180" mass="20726">MQLLKKILPILLLLVTAVCSFSSHAARLREFGSQKNVYVTEWSKLKHKAELGDPEALFVLGNFYFEPPEGSGFRRNYKKAAELYFQASLRKNPAAQYNIAIMLHRGLGFKANVVESYVWFYLASVNESPVAKRINRKTAEIVVQLKTELKPDQLLEAERLIESYQNIMKTKRYRDAKLPD</sequence>
<comment type="caution">
    <text evidence="2">The sequence shown here is derived from an EMBL/GenBank/DDBJ whole genome shotgun (WGS) entry which is preliminary data.</text>
</comment>
<dbReference type="PANTHER" id="PTHR11102:SF160">
    <property type="entry name" value="ERAD-ASSOCIATED E3 UBIQUITIN-PROTEIN LIGASE COMPONENT HRD3"/>
    <property type="match status" value="1"/>
</dbReference>
<keyword evidence="1" id="KW-0732">Signal</keyword>
<accession>A0A545UFE4</accession>
<keyword evidence="3" id="KW-1185">Reference proteome</keyword>
<dbReference type="EMBL" id="VIKS01000004">
    <property type="protein sequence ID" value="TQV88187.1"/>
    <property type="molecule type" value="Genomic_DNA"/>
</dbReference>
<feature type="chain" id="PRO_5022101810" evidence="1">
    <location>
        <begin position="26"/>
        <end position="180"/>
    </location>
</feature>
<proteinExistence type="predicted"/>
<dbReference type="RefSeq" id="WP_142892696.1">
    <property type="nucleotide sequence ID" value="NZ_ML660162.1"/>
</dbReference>
<dbReference type="PANTHER" id="PTHR11102">
    <property type="entry name" value="SEL-1-LIKE PROTEIN"/>
    <property type="match status" value="1"/>
</dbReference>
<organism evidence="2 3">
    <name type="scientific">Aliikangiella coralliicola</name>
    <dbReference type="NCBI Taxonomy" id="2592383"/>
    <lineage>
        <taxon>Bacteria</taxon>
        <taxon>Pseudomonadati</taxon>
        <taxon>Pseudomonadota</taxon>
        <taxon>Gammaproteobacteria</taxon>
        <taxon>Oceanospirillales</taxon>
        <taxon>Pleioneaceae</taxon>
        <taxon>Aliikangiella</taxon>
    </lineage>
</organism>
<name>A0A545UFE4_9GAMM</name>